<reference evidence="1 2" key="1">
    <citation type="journal article" date="2019" name="Environ. Microbiol.">
        <title>At the nexus of three kingdoms: the genome of the mycorrhizal fungus Gigaspora margarita provides insights into plant, endobacterial and fungal interactions.</title>
        <authorList>
            <person name="Venice F."/>
            <person name="Ghignone S."/>
            <person name="Salvioli di Fossalunga A."/>
            <person name="Amselem J."/>
            <person name="Novero M."/>
            <person name="Xianan X."/>
            <person name="Sedzielewska Toro K."/>
            <person name="Morin E."/>
            <person name="Lipzen A."/>
            <person name="Grigoriev I.V."/>
            <person name="Henrissat B."/>
            <person name="Martin F.M."/>
            <person name="Bonfante P."/>
        </authorList>
    </citation>
    <scope>NUCLEOTIDE SEQUENCE [LARGE SCALE GENOMIC DNA]</scope>
    <source>
        <strain evidence="1 2">BEG34</strain>
    </source>
</reference>
<dbReference type="AlphaFoldDB" id="A0A8H4A2I8"/>
<comment type="caution">
    <text evidence="1">The sequence shown here is derived from an EMBL/GenBank/DDBJ whole genome shotgun (WGS) entry which is preliminary data.</text>
</comment>
<evidence type="ECO:0000313" key="1">
    <source>
        <dbReference type="EMBL" id="KAF0386484.1"/>
    </source>
</evidence>
<organism evidence="1 2">
    <name type="scientific">Gigaspora margarita</name>
    <dbReference type="NCBI Taxonomy" id="4874"/>
    <lineage>
        <taxon>Eukaryota</taxon>
        <taxon>Fungi</taxon>
        <taxon>Fungi incertae sedis</taxon>
        <taxon>Mucoromycota</taxon>
        <taxon>Glomeromycotina</taxon>
        <taxon>Glomeromycetes</taxon>
        <taxon>Diversisporales</taxon>
        <taxon>Gigasporaceae</taxon>
        <taxon>Gigaspora</taxon>
    </lineage>
</organism>
<proteinExistence type="predicted"/>
<protein>
    <submittedName>
        <fullName evidence="1">Uncharacterized protein</fullName>
    </submittedName>
</protein>
<dbReference type="EMBL" id="WTPW01002330">
    <property type="protein sequence ID" value="KAF0386484.1"/>
    <property type="molecule type" value="Genomic_DNA"/>
</dbReference>
<sequence>MITICGIYIWTIKSSGIRLHYFWNEGVKHIDYGLQSIINLLKEFLRSCENSGIFLPAIQFDLLIKDKIKKSKDVNYLNLDDSRELLEDYKHDKIFLACYGTRLIEKLIEYK</sequence>
<dbReference type="OrthoDB" id="2413930at2759"/>
<accession>A0A8H4A2I8</accession>
<dbReference type="Proteomes" id="UP000439903">
    <property type="component" value="Unassembled WGS sequence"/>
</dbReference>
<evidence type="ECO:0000313" key="2">
    <source>
        <dbReference type="Proteomes" id="UP000439903"/>
    </source>
</evidence>
<gene>
    <name evidence="1" type="ORF">F8M41_011378</name>
</gene>
<name>A0A8H4A2I8_GIGMA</name>
<keyword evidence="2" id="KW-1185">Reference proteome</keyword>